<dbReference type="PIRSF" id="PIRSF006066">
    <property type="entry name" value="HI0050"/>
    <property type="match status" value="1"/>
</dbReference>
<keyword evidence="5 7" id="KW-1133">Transmembrane helix</keyword>
<dbReference type="KEGG" id="paby:Ga0080574_TMP4958"/>
<feature type="transmembrane region" description="Helical" evidence="7">
    <location>
        <begin position="279"/>
        <end position="301"/>
    </location>
</feature>
<feature type="transmembrane region" description="Helical" evidence="7">
    <location>
        <begin position="408"/>
        <end position="430"/>
    </location>
</feature>
<comment type="similarity">
    <text evidence="7">Belongs to the TRAP transporter large permease family.</text>
</comment>
<evidence type="ECO:0000256" key="4">
    <source>
        <dbReference type="ARBA" id="ARBA00022692"/>
    </source>
</evidence>
<comment type="subcellular location">
    <subcellularLocation>
        <location evidence="1 7">Cell inner membrane</location>
        <topology evidence="1 7">Multi-pass membrane protein</topology>
    </subcellularLocation>
</comment>
<dbReference type="NCBIfam" id="TIGR00786">
    <property type="entry name" value="dctM"/>
    <property type="match status" value="1"/>
</dbReference>
<comment type="subunit">
    <text evidence="7">The complex comprises the extracytoplasmic solute receptor protein and the two transmembrane proteins.</text>
</comment>
<dbReference type="AlphaFoldDB" id="A0A1P8V0R3"/>
<feature type="transmembrane region" description="Helical" evidence="7">
    <location>
        <begin position="30"/>
        <end position="56"/>
    </location>
</feature>
<evidence type="ECO:0000256" key="1">
    <source>
        <dbReference type="ARBA" id="ARBA00004429"/>
    </source>
</evidence>
<feature type="transmembrane region" description="Helical" evidence="7">
    <location>
        <begin position="7"/>
        <end position="24"/>
    </location>
</feature>
<organism evidence="9 10">
    <name type="scientific">Salipiger abyssi</name>
    <dbReference type="NCBI Taxonomy" id="1250539"/>
    <lineage>
        <taxon>Bacteria</taxon>
        <taxon>Pseudomonadati</taxon>
        <taxon>Pseudomonadota</taxon>
        <taxon>Alphaproteobacteria</taxon>
        <taxon>Rhodobacterales</taxon>
        <taxon>Roseobacteraceae</taxon>
        <taxon>Salipiger</taxon>
    </lineage>
</organism>
<dbReference type="GO" id="GO:0005886">
    <property type="term" value="C:plasma membrane"/>
    <property type="evidence" value="ECO:0007669"/>
    <property type="project" value="UniProtKB-SubCell"/>
</dbReference>
<dbReference type="RefSeq" id="WP_076706185.1">
    <property type="nucleotide sequence ID" value="NZ_CP015095.1"/>
</dbReference>
<gene>
    <name evidence="9" type="ORF">Ga0080574_TMP4958</name>
</gene>
<keyword evidence="2" id="KW-1003">Cell membrane</keyword>
<protein>
    <recommendedName>
        <fullName evidence="7">TRAP transporter large permease protein</fullName>
    </recommendedName>
</protein>
<evidence type="ECO:0000256" key="3">
    <source>
        <dbReference type="ARBA" id="ARBA00022519"/>
    </source>
</evidence>
<comment type="function">
    <text evidence="7">Part of the tripartite ATP-independent periplasmic (TRAP) transport system.</text>
</comment>
<dbReference type="GO" id="GO:0022857">
    <property type="term" value="F:transmembrane transporter activity"/>
    <property type="evidence" value="ECO:0007669"/>
    <property type="project" value="UniProtKB-UniRule"/>
</dbReference>
<keyword evidence="10" id="KW-1185">Reference proteome</keyword>
<evidence type="ECO:0000256" key="7">
    <source>
        <dbReference type="RuleBase" id="RU369079"/>
    </source>
</evidence>
<keyword evidence="3 7" id="KW-0997">Cell inner membrane</keyword>
<reference evidence="9 10" key="1">
    <citation type="submission" date="2016-04" db="EMBL/GenBank/DDBJ databases">
        <title>Deep-sea bacteria in the southern Pacific.</title>
        <authorList>
            <person name="Tang K."/>
        </authorList>
    </citation>
    <scope>NUCLEOTIDE SEQUENCE [LARGE SCALE GENOMIC DNA]</scope>
    <source>
        <strain evidence="9 10">JLT2014</strain>
        <plasmid evidence="10">ppaby4</plasmid>
    </source>
</reference>
<proteinExistence type="inferred from homology"/>
<evidence type="ECO:0000313" key="10">
    <source>
        <dbReference type="Proteomes" id="UP000187059"/>
    </source>
</evidence>
<sequence length="435" mass="45029">MDRLEIGIAGIVVALILIALRMQVGVVLGIVAFGGIAAITNMGAAWGILTAIPANFIAQWSLSAVPMFLLMGYIAAQAGLTNGLFASARIVLGRVPGGLASATVVASALFASASGSSVATAAAFSRIAVPEMLKSNYKSSLATGSVAAAGTLGSLIPPSILLILYGIFTDTSIGALFVAGVVPGVLSAVAYITMITLRSYLDPTLAPVNDTTHTREEKWAALRDIWPLPALILGVLGGIFTGIFSPTEAGAIGAGLAVLIALLRRSLSRKAVIRAVIETAEGTASIFIIAIGATMFAVFMGLSSLPNALSGLMLDHVDSTIAIIVMIALLYVLLGMFVDSVSIMLLTIPIIQPILNGLGVDMVWFGIIAIKLLEIGMITPPVGLNVYVIRSALGSAVSLVDVFRGAAWFILTDLVTLTLLILFPIITLFLPGIMK</sequence>
<dbReference type="OrthoDB" id="9790209at2"/>
<evidence type="ECO:0000259" key="8">
    <source>
        <dbReference type="Pfam" id="PF06808"/>
    </source>
</evidence>
<accession>A0A1P8V0R3</accession>
<dbReference type="InterPro" id="IPR010656">
    <property type="entry name" value="DctM"/>
</dbReference>
<evidence type="ECO:0000256" key="5">
    <source>
        <dbReference type="ARBA" id="ARBA00022989"/>
    </source>
</evidence>
<feature type="transmembrane region" description="Helical" evidence="7">
    <location>
        <begin position="321"/>
        <end position="351"/>
    </location>
</feature>
<dbReference type="EMBL" id="CP015095">
    <property type="protein sequence ID" value="APZ55240.1"/>
    <property type="molecule type" value="Genomic_DNA"/>
</dbReference>
<keyword evidence="4 7" id="KW-0812">Transmembrane</keyword>
<feature type="transmembrane region" description="Helical" evidence="7">
    <location>
        <begin position="141"/>
        <end position="167"/>
    </location>
</feature>
<dbReference type="InterPro" id="IPR004681">
    <property type="entry name" value="TRAP_DctM"/>
</dbReference>
<feature type="transmembrane region" description="Helical" evidence="7">
    <location>
        <begin position="363"/>
        <end position="388"/>
    </location>
</feature>
<evidence type="ECO:0000256" key="6">
    <source>
        <dbReference type="ARBA" id="ARBA00023136"/>
    </source>
</evidence>
<dbReference type="PANTHER" id="PTHR33362:SF5">
    <property type="entry name" value="C4-DICARBOXYLATE TRAP TRANSPORTER LARGE PERMEASE PROTEIN DCTM"/>
    <property type="match status" value="1"/>
</dbReference>
<evidence type="ECO:0000313" key="9">
    <source>
        <dbReference type="EMBL" id="APZ55240.1"/>
    </source>
</evidence>
<dbReference type="Proteomes" id="UP000187059">
    <property type="component" value="Plasmid pPABY4"/>
</dbReference>
<feature type="transmembrane region" description="Helical" evidence="7">
    <location>
        <begin position="68"/>
        <end position="92"/>
    </location>
</feature>
<dbReference type="PANTHER" id="PTHR33362">
    <property type="entry name" value="SIALIC ACID TRAP TRANSPORTER PERMEASE PROTEIN SIAT-RELATED"/>
    <property type="match status" value="1"/>
</dbReference>
<dbReference type="Pfam" id="PF06808">
    <property type="entry name" value="DctM"/>
    <property type="match status" value="1"/>
</dbReference>
<geneLocation type="plasmid" evidence="10">
    <name>ppaby4</name>
</geneLocation>
<comment type="caution">
    <text evidence="7">Lacks conserved residue(s) required for the propagation of feature annotation.</text>
</comment>
<evidence type="ECO:0000256" key="2">
    <source>
        <dbReference type="ARBA" id="ARBA00022475"/>
    </source>
</evidence>
<keyword evidence="9" id="KW-0614">Plasmid</keyword>
<feature type="transmembrane region" description="Helical" evidence="7">
    <location>
        <begin position="173"/>
        <end position="192"/>
    </location>
</feature>
<keyword evidence="7" id="KW-0813">Transport</keyword>
<name>A0A1P8V0R3_9RHOB</name>
<keyword evidence="6 7" id="KW-0472">Membrane</keyword>
<feature type="domain" description="TRAP C4-dicarboxylate transport system permease DctM subunit" evidence="8">
    <location>
        <begin position="11"/>
        <end position="424"/>
    </location>
</feature>
<feature type="transmembrane region" description="Helical" evidence="7">
    <location>
        <begin position="225"/>
        <end position="244"/>
    </location>
</feature>